<dbReference type="EMBL" id="ML994813">
    <property type="protein sequence ID" value="KAF2174610.1"/>
    <property type="molecule type" value="Genomic_DNA"/>
</dbReference>
<name>A0A6A6D9G3_9PEZI</name>
<protein>
    <submittedName>
        <fullName evidence="1">Uncharacterized protein</fullName>
    </submittedName>
</protein>
<accession>A0A6A6D9G3</accession>
<dbReference type="AlphaFoldDB" id="A0A6A6D9G3"/>
<dbReference type="Proteomes" id="UP000800200">
    <property type="component" value="Unassembled WGS sequence"/>
</dbReference>
<feature type="non-terminal residue" evidence="1">
    <location>
        <position position="1"/>
    </location>
</feature>
<dbReference type="OrthoDB" id="4156902at2759"/>
<organism evidence="1 2">
    <name type="scientific">Zopfia rhizophila CBS 207.26</name>
    <dbReference type="NCBI Taxonomy" id="1314779"/>
    <lineage>
        <taxon>Eukaryota</taxon>
        <taxon>Fungi</taxon>
        <taxon>Dikarya</taxon>
        <taxon>Ascomycota</taxon>
        <taxon>Pezizomycotina</taxon>
        <taxon>Dothideomycetes</taxon>
        <taxon>Dothideomycetes incertae sedis</taxon>
        <taxon>Zopfiaceae</taxon>
        <taxon>Zopfia</taxon>
    </lineage>
</organism>
<proteinExistence type="predicted"/>
<gene>
    <name evidence="1" type="ORF">K469DRAFT_613986</name>
</gene>
<evidence type="ECO:0000313" key="1">
    <source>
        <dbReference type="EMBL" id="KAF2174610.1"/>
    </source>
</evidence>
<reference evidence="1" key="1">
    <citation type="journal article" date="2020" name="Stud. Mycol.">
        <title>101 Dothideomycetes genomes: a test case for predicting lifestyles and emergence of pathogens.</title>
        <authorList>
            <person name="Haridas S."/>
            <person name="Albert R."/>
            <person name="Binder M."/>
            <person name="Bloem J."/>
            <person name="Labutti K."/>
            <person name="Salamov A."/>
            <person name="Andreopoulos B."/>
            <person name="Baker S."/>
            <person name="Barry K."/>
            <person name="Bills G."/>
            <person name="Bluhm B."/>
            <person name="Cannon C."/>
            <person name="Castanera R."/>
            <person name="Culley D."/>
            <person name="Daum C."/>
            <person name="Ezra D."/>
            <person name="Gonzalez J."/>
            <person name="Henrissat B."/>
            <person name="Kuo A."/>
            <person name="Liang C."/>
            <person name="Lipzen A."/>
            <person name="Lutzoni F."/>
            <person name="Magnuson J."/>
            <person name="Mondo S."/>
            <person name="Nolan M."/>
            <person name="Ohm R."/>
            <person name="Pangilinan J."/>
            <person name="Park H.-J."/>
            <person name="Ramirez L."/>
            <person name="Alfaro M."/>
            <person name="Sun H."/>
            <person name="Tritt A."/>
            <person name="Yoshinaga Y."/>
            <person name="Zwiers L.-H."/>
            <person name="Turgeon B."/>
            <person name="Goodwin S."/>
            <person name="Spatafora J."/>
            <person name="Crous P."/>
            <person name="Grigoriev I."/>
        </authorList>
    </citation>
    <scope>NUCLEOTIDE SEQUENCE</scope>
    <source>
        <strain evidence="1">CBS 207.26</strain>
    </source>
</reference>
<evidence type="ECO:0000313" key="2">
    <source>
        <dbReference type="Proteomes" id="UP000800200"/>
    </source>
</evidence>
<sequence length="105" mass="11776">IATRAQALALHTEGMDYSLIEAATGIKQRQIQSYAAEARKRGYNPQVSKVILDEHVQDKPRLGRLKKITPEKAQEVLDAVKKKYYSRELSIKALSTKVGLLANRV</sequence>
<keyword evidence="2" id="KW-1185">Reference proteome</keyword>